<dbReference type="Proteomes" id="UP000628984">
    <property type="component" value="Unassembled WGS sequence"/>
</dbReference>
<gene>
    <name evidence="1" type="ORF">GCM10011452_14370</name>
</gene>
<evidence type="ECO:0000313" key="2">
    <source>
        <dbReference type="Proteomes" id="UP000628984"/>
    </source>
</evidence>
<reference evidence="1" key="2">
    <citation type="submission" date="2020-09" db="EMBL/GenBank/DDBJ databases">
        <authorList>
            <person name="Sun Q."/>
            <person name="Kim S."/>
        </authorList>
    </citation>
    <scope>NUCLEOTIDE SEQUENCE</scope>
    <source>
        <strain evidence="1">KCTC 23714</strain>
    </source>
</reference>
<accession>A0A918MHV4</accession>
<organism evidence="1 2">
    <name type="scientific">Gemmobacter lanyuensis</name>
    <dbReference type="NCBI Taxonomy" id="1054497"/>
    <lineage>
        <taxon>Bacteria</taxon>
        <taxon>Pseudomonadati</taxon>
        <taxon>Pseudomonadota</taxon>
        <taxon>Alphaproteobacteria</taxon>
        <taxon>Rhodobacterales</taxon>
        <taxon>Paracoccaceae</taxon>
        <taxon>Gemmobacter</taxon>
    </lineage>
</organism>
<keyword evidence="2" id="KW-1185">Reference proteome</keyword>
<dbReference type="AlphaFoldDB" id="A0A918MHV4"/>
<evidence type="ECO:0000313" key="1">
    <source>
        <dbReference type="EMBL" id="GGW27062.1"/>
    </source>
</evidence>
<proteinExistence type="predicted"/>
<sequence length="145" mass="15680">MQIFRPDSEDANLVAWGVRVLMISDPKTPGTEVAMRRIAGFGGIIDHHDEFYTGLQVALDDPAGYQLFVMLCDDLGGLAAGQRAHGLLRGSGCMVPVILVSSECGTQIFPEDRQAAVVLRSPLSAVSLRVGFEHALRDRMLWAAA</sequence>
<reference evidence="1" key="1">
    <citation type="journal article" date="2014" name="Int. J. Syst. Evol. Microbiol.">
        <title>Complete genome sequence of Corynebacterium casei LMG S-19264T (=DSM 44701T), isolated from a smear-ripened cheese.</title>
        <authorList>
            <consortium name="US DOE Joint Genome Institute (JGI-PGF)"/>
            <person name="Walter F."/>
            <person name="Albersmeier A."/>
            <person name="Kalinowski J."/>
            <person name="Ruckert C."/>
        </authorList>
    </citation>
    <scope>NUCLEOTIDE SEQUENCE</scope>
    <source>
        <strain evidence="1">KCTC 23714</strain>
    </source>
</reference>
<comment type="caution">
    <text evidence="1">The sequence shown here is derived from an EMBL/GenBank/DDBJ whole genome shotgun (WGS) entry which is preliminary data.</text>
</comment>
<dbReference type="EMBL" id="BMYQ01000003">
    <property type="protein sequence ID" value="GGW27062.1"/>
    <property type="molecule type" value="Genomic_DNA"/>
</dbReference>
<dbReference type="RefSeq" id="WP_189633173.1">
    <property type="nucleotide sequence ID" value="NZ_BMYQ01000003.1"/>
</dbReference>
<protein>
    <submittedName>
        <fullName evidence="1">Uncharacterized protein</fullName>
    </submittedName>
</protein>
<name>A0A918MHV4_9RHOB</name>